<protein>
    <submittedName>
        <fullName evidence="6">ABC transporter substrate-binding protein</fullName>
    </submittedName>
</protein>
<dbReference type="Gene3D" id="3.40.190.10">
    <property type="entry name" value="Periplasmic binding protein-like II"/>
    <property type="match status" value="2"/>
</dbReference>
<feature type="signal peptide" evidence="5">
    <location>
        <begin position="1"/>
        <end position="21"/>
    </location>
</feature>
<keyword evidence="3 5" id="KW-0732">Signal</keyword>
<dbReference type="SUPFAM" id="SSF53850">
    <property type="entry name" value="Periplasmic binding protein-like II"/>
    <property type="match status" value="1"/>
</dbReference>
<feature type="compositionally biased region" description="Basic and acidic residues" evidence="4">
    <location>
        <begin position="36"/>
        <end position="51"/>
    </location>
</feature>
<organism evidence="6 7">
    <name type="scientific">Blautia fusiformis</name>
    <dbReference type="NCBI Taxonomy" id="2881264"/>
    <lineage>
        <taxon>Bacteria</taxon>
        <taxon>Bacillati</taxon>
        <taxon>Bacillota</taxon>
        <taxon>Clostridia</taxon>
        <taxon>Lachnospirales</taxon>
        <taxon>Lachnospiraceae</taxon>
        <taxon>Blautia</taxon>
    </lineage>
</organism>
<comment type="caution">
    <text evidence="6">The sequence shown here is derived from an EMBL/GenBank/DDBJ whole genome shotgun (WGS) entry which is preliminary data.</text>
</comment>
<dbReference type="AlphaFoldDB" id="A0AAW4VZ87"/>
<accession>A0AAW4VZ87</accession>
<evidence type="ECO:0000256" key="4">
    <source>
        <dbReference type="SAM" id="MobiDB-lite"/>
    </source>
</evidence>
<feature type="chain" id="PRO_5043879373" evidence="5">
    <location>
        <begin position="22"/>
        <end position="469"/>
    </location>
</feature>
<keyword evidence="2" id="KW-0813">Transport</keyword>
<name>A0AAW4VZ87_9FIRM</name>
<dbReference type="InterPro" id="IPR050490">
    <property type="entry name" value="Bact_solute-bd_prot1"/>
</dbReference>
<dbReference type="RefSeq" id="WP_059085321.1">
    <property type="nucleotide sequence ID" value="NZ_JAJEQQ010000002.1"/>
</dbReference>
<dbReference type="Pfam" id="PF13416">
    <property type="entry name" value="SBP_bac_8"/>
    <property type="match status" value="1"/>
</dbReference>
<dbReference type="PANTHER" id="PTHR43649">
    <property type="entry name" value="ARABINOSE-BINDING PROTEIN-RELATED"/>
    <property type="match status" value="1"/>
</dbReference>
<dbReference type="EMBL" id="JAJEQQ010000002">
    <property type="protein sequence ID" value="MCC2226517.1"/>
    <property type="molecule type" value="Genomic_DNA"/>
</dbReference>
<proteinExistence type="inferred from homology"/>
<evidence type="ECO:0000313" key="6">
    <source>
        <dbReference type="EMBL" id="MCC2226517.1"/>
    </source>
</evidence>
<dbReference type="PROSITE" id="PS51257">
    <property type="entry name" value="PROKAR_LIPOPROTEIN"/>
    <property type="match status" value="1"/>
</dbReference>
<keyword evidence="7" id="KW-1185">Reference proteome</keyword>
<evidence type="ECO:0000256" key="3">
    <source>
        <dbReference type="ARBA" id="ARBA00022729"/>
    </source>
</evidence>
<evidence type="ECO:0000256" key="1">
    <source>
        <dbReference type="ARBA" id="ARBA00008520"/>
    </source>
</evidence>
<dbReference type="Proteomes" id="UP001198612">
    <property type="component" value="Unassembled WGS sequence"/>
</dbReference>
<sequence length="469" mass="52463">MKAKKLIAAGIAASMSLLTLAGCGTAGNTGNSGGDTAKEDTVKEDTAKKDTDEEDTGSVYFLNFKSELSAEWEEVAGSFTKETGINMKVVTAGSGTYEQTLKSELSKKEMPTLFNVNGPIGYQTWKDYCADLKDSQIYEWLTDKDMAITDGDGVYAIPYAVEGYGIIYNDAIMKKYFALPDKAVDISDTKEIKNFDTLKTVVEDMTKHKDDLGIQGVFGSTSFAPGEDWRWQTHLMNLPIYYEYKDDDVDNLDEIKFTYNKNFKNIFDLYLNNSCTEPTMVGAKNVEESMAEFAMGDVAMIQNGNWGWAMIYDLDGNVVKEDDIKFLPIYTGVEGEEKQGLCVGTENYICVNSKANEADQKASQKFLEWLFNSDSGKAYCNGILGMIPPFTTFGEDERPDNPLVQDMLTYMNDDSLYTVNWDFATFPSQEFKNQLGSYLLEYAQGSMEWDDVVKKTIDCWASEKALIAQ</sequence>
<feature type="region of interest" description="Disordered" evidence="4">
    <location>
        <begin position="28"/>
        <end position="51"/>
    </location>
</feature>
<dbReference type="PANTHER" id="PTHR43649:SF34">
    <property type="entry name" value="ABC TRANSPORTER PERIPLASMIC-BINDING PROTEIN YCJN-RELATED"/>
    <property type="match status" value="1"/>
</dbReference>
<comment type="similarity">
    <text evidence="1">Belongs to the bacterial solute-binding protein 1 family.</text>
</comment>
<gene>
    <name evidence="6" type="ORF">LKD40_01620</name>
</gene>
<evidence type="ECO:0000313" key="7">
    <source>
        <dbReference type="Proteomes" id="UP001198612"/>
    </source>
</evidence>
<reference evidence="6 7" key="1">
    <citation type="submission" date="2021-10" db="EMBL/GenBank/DDBJ databases">
        <title>Anaerobic single-cell dispensing facilitates the cultivation of human gut bacteria.</title>
        <authorList>
            <person name="Afrizal A."/>
        </authorList>
    </citation>
    <scope>NUCLEOTIDE SEQUENCE [LARGE SCALE GENOMIC DNA]</scope>
    <source>
        <strain evidence="6 7">CLA-AA-H217</strain>
    </source>
</reference>
<evidence type="ECO:0000256" key="2">
    <source>
        <dbReference type="ARBA" id="ARBA00022448"/>
    </source>
</evidence>
<dbReference type="InterPro" id="IPR006059">
    <property type="entry name" value="SBP"/>
</dbReference>
<evidence type="ECO:0000256" key="5">
    <source>
        <dbReference type="SAM" id="SignalP"/>
    </source>
</evidence>